<dbReference type="AlphaFoldDB" id="A0A251XBZ2"/>
<name>A0A251XBZ2_9GAMM</name>
<dbReference type="NCBIfam" id="NF002270">
    <property type="entry name" value="PRK01202.1"/>
    <property type="match status" value="1"/>
</dbReference>
<dbReference type="EMBL" id="MSLT01000001">
    <property type="protein sequence ID" value="OUD16174.1"/>
    <property type="molecule type" value="Genomic_DNA"/>
</dbReference>
<gene>
    <name evidence="3" type="primary">gcvH</name>
    <name evidence="6" type="ORF">TPSD3_00145</name>
</gene>
<comment type="caution">
    <text evidence="6">The sequence shown here is derived from an EMBL/GenBank/DDBJ whole genome shotgun (WGS) entry which is preliminary data.</text>
</comment>
<dbReference type="PROSITE" id="PS50968">
    <property type="entry name" value="BIOTINYL_LIPOYL"/>
    <property type="match status" value="1"/>
</dbReference>
<dbReference type="InterPro" id="IPR033753">
    <property type="entry name" value="GCV_H/Fam206"/>
</dbReference>
<comment type="function">
    <text evidence="3">The glycine cleavage system catalyzes the degradation of glycine. The H protein shuttles the methylamine group of glycine from the P protein to the T protein.</text>
</comment>
<dbReference type="NCBIfam" id="TIGR00527">
    <property type="entry name" value="gcvH"/>
    <property type="match status" value="1"/>
</dbReference>
<dbReference type="PROSITE" id="PS00189">
    <property type="entry name" value="LIPOYL"/>
    <property type="match status" value="1"/>
</dbReference>
<dbReference type="GO" id="GO:0005829">
    <property type="term" value="C:cytosol"/>
    <property type="evidence" value="ECO:0007669"/>
    <property type="project" value="TreeGrafter"/>
</dbReference>
<keyword evidence="7" id="KW-1185">Reference proteome</keyword>
<organism evidence="6 7">
    <name type="scientific">Thioflexithrix psekupsensis</name>
    <dbReference type="NCBI Taxonomy" id="1570016"/>
    <lineage>
        <taxon>Bacteria</taxon>
        <taxon>Pseudomonadati</taxon>
        <taxon>Pseudomonadota</taxon>
        <taxon>Gammaproteobacteria</taxon>
        <taxon>Thiotrichales</taxon>
        <taxon>Thioflexithrix</taxon>
    </lineage>
</organism>
<dbReference type="InterPro" id="IPR002930">
    <property type="entry name" value="GCV_H"/>
</dbReference>
<accession>A0A251XBZ2</accession>
<dbReference type="GO" id="GO:0005960">
    <property type="term" value="C:glycine cleavage complex"/>
    <property type="evidence" value="ECO:0007669"/>
    <property type="project" value="InterPro"/>
</dbReference>
<evidence type="ECO:0000256" key="1">
    <source>
        <dbReference type="ARBA" id="ARBA00009249"/>
    </source>
</evidence>
<evidence type="ECO:0000259" key="5">
    <source>
        <dbReference type="PROSITE" id="PS50968"/>
    </source>
</evidence>
<dbReference type="InterPro" id="IPR000089">
    <property type="entry name" value="Biotin_lipoyl"/>
</dbReference>
<dbReference type="InterPro" id="IPR011053">
    <property type="entry name" value="Single_hybrid_motif"/>
</dbReference>
<dbReference type="SUPFAM" id="SSF51230">
    <property type="entry name" value="Single hybrid motif"/>
    <property type="match status" value="1"/>
</dbReference>
<feature type="domain" description="Lipoyl-binding" evidence="5">
    <location>
        <begin position="24"/>
        <end position="106"/>
    </location>
</feature>
<evidence type="ECO:0000313" key="7">
    <source>
        <dbReference type="Proteomes" id="UP000194798"/>
    </source>
</evidence>
<evidence type="ECO:0000256" key="4">
    <source>
        <dbReference type="PIRSR" id="PIRSR617453-50"/>
    </source>
</evidence>
<keyword evidence="2 3" id="KW-0450">Lipoyl</keyword>
<comment type="similarity">
    <text evidence="1 3">Belongs to the GcvH family.</text>
</comment>
<sequence length="130" mass="14390">MSEIPNTLKYTRSHEWVRLEDDGSVTVGITDHAQTLLGDLVFVDLPDVGQEVFANEDCAVVESVKAASDVYSPLDGEVIAINSDLVDHPELVNSSPYDKGWLFQIRPENATVLDELLDPEDYEALLAEED</sequence>
<dbReference type="HAMAP" id="MF_00272">
    <property type="entry name" value="GcvH"/>
    <property type="match status" value="1"/>
</dbReference>
<dbReference type="InterPro" id="IPR003016">
    <property type="entry name" value="2-oxoA_DH_lipoyl-BS"/>
</dbReference>
<dbReference type="RefSeq" id="WP_086486574.1">
    <property type="nucleotide sequence ID" value="NZ_MSLT01000001.1"/>
</dbReference>
<dbReference type="Gene3D" id="2.40.50.100">
    <property type="match status" value="1"/>
</dbReference>
<dbReference type="GO" id="GO:0019464">
    <property type="term" value="P:glycine decarboxylation via glycine cleavage system"/>
    <property type="evidence" value="ECO:0007669"/>
    <property type="project" value="UniProtKB-UniRule"/>
</dbReference>
<evidence type="ECO:0000313" key="6">
    <source>
        <dbReference type="EMBL" id="OUD16174.1"/>
    </source>
</evidence>
<dbReference type="PANTHER" id="PTHR11715">
    <property type="entry name" value="GLYCINE CLEAVAGE SYSTEM H PROTEIN"/>
    <property type="match status" value="1"/>
</dbReference>
<dbReference type="CDD" id="cd06848">
    <property type="entry name" value="GCS_H"/>
    <property type="match status" value="1"/>
</dbReference>
<proteinExistence type="inferred from homology"/>
<feature type="modified residue" description="N6-lipoyllysine" evidence="3 4">
    <location>
        <position position="65"/>
    </location>
</feature>
<dbReference type="PANTHER" id="PTHR11715:SF3">
    <property type="entry name" value="GLYCINE CLEAVAGE SYSTEM H PROTEIN-RELATED"/>
    <property type="match status" value="1"/>
</dbReference>
<dbReference type="OrthoDB" id="9796712at2"/>
<dbReference type="GO" id="GO:0009249">
    <property type="term" value="P:protein lipoylation"/>
    <property type="evidence" value="ECO:0007669"/>
    <property type="project" value="TreeGrafter"/>
</dbReference>
<protein>
    <recommendedName>
        <fullName evidence="3">Glycine cleavage system H protein</fullName>
    </recommendedName>
</protein>
<dbReference type="InterPro" id="IPR017453">
    <property type="entry name" value="GCV_H_sub"/>
</dbReference>
<evidence type="ECO:0000256" key="2">
    <source>
        <dbReference type="ARBA" id="ARBA00022823"/>
    </source>
</evidence>
<evidence type="ECO:0000256" key="3">
    <source>
        <dbReference type="HAMAP-Rule" id="MF_00272"/>
    </source>
</evidence>
<dbReference type="Proteomes" id="UP000194798">
    <property type="component" value="Unassembled WGS sequence"/>
</dbReference>
<comment type="subunit">
    <text evidence="3">The glycine cleavage system is composed of four proteins: P, T, L and H.</text>
</comment>
<dbReference type="Pfam" id="PF01597">
    <property type="entry name" value="GCV_H"/>
    <property type="match status" value="1"/>
</dbReference>
<reference evidence="6 7" key="1">
    <citation type="submission" date="2016-12" db="EMBL/GenBank/DDBJ databases">
        <title>Thioflexothrix psekupsii D3 genome sequencing and assembly.</title>
        <authorList>
            <person name="Fomenkov A."/>
            <person name="Vincze T."/>
            <person name="Grabovich M."/>
            <person name="Anton B.P."/>
            <person name="Dubinina G."/>
            <person name="Orlova M."/>
            <person name="Belousova E."/>
            <person name="Roberts R.J."/>
        </authorList>
    </citation>
    <scope>NUCLEOTIDE SEQUENCE [LARGE SCALE GENOMIC DNA]</scope>
    <source>
        <strain evidence="6">D3</strain>
    </source>
</reference>
<comment type="cofactor">
    <cofactor evidence="3">
        <name>(R)-lipoate</name>
        <dbReference type="ChEBI" id="CHEBI:83088"/>
    </cofactor>
    <text evidence="3">Binds 1 lipoyl cofactor covalently.</text>
</comment>